<dbReference type="Pfam" id="PF00275">
    <property type="entry name" value="EPSP_synthase"/>
    <property type="match status" value="1"/>
</dbReference>
<feature type="domain" description="Enolpyruvate transferase" evidence="2">
    <location>
        <begin position="12"/>
        <end position="75"/>
    </location>
</feature>
<dbReference type="Gene3D" id="3.65.10.10">
    <property type="entry name" value="Enolpyruvate transferase domain"/>
    <property type="match status" value="1"/>
</dbReference>
<dbReference type="GO" id="GO:0016765">
    <property type="term" value="F:transferase activity, transferring alkyl or aryl (other than methyl) groups"/>
    <property type="evidence" value="ECO:0007669"/>
    <property type="project" value="InterPro"/>
</dbReference>
<dbReference type="SUPFAM" id="SSF55205">
    <property type="entry name" value="EPT/RTPC-like"/>
    <property type="match status" value="1"/>
</dbReference>
<evidence type="ECO:0000256" key="1">
    <source>
        <dbReference type="ARBA" id="ARBA00022679"/>
    </source>
</evidence>
<comment type="caution">
    <text evidence="3">The sequence shown here is derived from an EMBL/GenBank/DDBJ whole genome shotgun (WGS) entry which is preliminary data.</text>
</comment>
<dbReference type="InterPro" id="IPR013792">
    <property type="entry name" value="RNA3'P_cycl/enolpyr_Trfase_a/b"/>
</dbReference>
<dbReference type="InterPro" id="IPR001986">
    <property type="entry name" value="Enolpyruvate_Tfrase_dom"/>
</dbReference>
<dbReference type="AlphaFoldDB" id="A0AAV5PCQ2"/>
<gene>
    <name evidence="3" type="ORF">ME0900_07820</name>
</gene>
<evidence type="ECO:0000313" key="4">
    <source>
        <dbReference type="Proteomes" id="UP001165243"/>
    </source>
</evidence>
<sequence length="77" mass="7668">MDAKLAAAAVGVNAMGNSGTTNRLLLGILAGSSFASQLIGDASLSKRPMKRVSQPLDKFGAEIALSPAGTLPATVIG</sequence>
<reference evidence="3" key="1">
    <citation type="submission" date="2023-04" db="EMBL/GenBank/DDBJ databases">
        <title>Draft genome sequences of Lactobacillus delbrueckii subsp. bulgaricus ME-900 and ME-901 with improved acid tolerance.</title>
        <authorList>
            <person name="Ishida T."/>
            <person name="Yamamoto E."/>
            <person name="Koizumi A."/>
            <person name="Fujiwara S."/>
            <person name="Makino S."/>
            <person name="Kano H."/>
            <person name="Kimura K."/>
        </authorList>
    </citation>
    <scope>NUCLEOTIDE SEQUENCE</scope>
    <source>
        <strain evidence="3">ME-900</strain>
    </source>
</reference>
<organism evidence="3 4">
    <name type="scientific">Lactobacillus delbrueckii subsp. bulgaricus</name>
    <dbReference type="NCBI Taxonomy" id="1585"/>
    <lineage>
        <taxon>Bacteria</taxon>
        <taxon>Bacillati</taxon>
        <taxon>Bacillota</taxon>
        <taxon>Bacilli</taxon>
        <taxon>Lactobacillales</taxon>
        <taxon>Lactobacillaceae</taxon>
        <taxon>Lactobacillus</taxon>
    </lineage>
</organism>
<keyword evidence="1" id="KW-0808">Transferase</keyword>
<name>A0AAV5PCQ2_LACDE</name>
<protein>
    <recommendedName>
        <fullName evidence="2">Enolpyruvate transferase domain-containing protein</fullName>
    </recommendedName>
</protein>
<evidence type="ECO:0000259" key="2">
    <source>
        <dbReference type="Pfam" id="PF00275"/>
    </source>
</evidence>
<evidence type="ECO:0000313" key="3">
    <source>
        <dbReference type="EMBL" id="GMB86409.1"/>
    </source>
</evidence>
<dbReference type="InterPro" id="IPR036968">
    <property type="entry name" value="Enolpyruvate_Tfrase_sf"/>
</dbReference>
<proteinExistence type="predicted"/>
<accession>A0AAV5PCQ2</accession>
<dbReference type="Proteomes" id="UP001165243">
    <property type="component" value="Unassembled WGS sequence"/>
</dbReference>
<dbReference type="EMBL" id="BSWK01000009">
    <property type="protein sequence ID" value="GMB86409.1"/>
    <property type="molecule type" value="Genomic_DNA"/>
</dbReference>